<dbReference type="GO" id="GO:0005737">
    <property type="term" value="C:cytoplasm"/>
    <property type="evidence" value="ECO:0007669"/>
    <property type="project" value="TreeGrafter"/>
</dbReference>
<evidence type="ECO:0000313" key="10">
    <source>
        <dbReference type="EMBL" id="MBB6072256.1"/>
    </source>
</evidence>
<dbReference type="Proteomes" id="UP000582837">
    <property type="component" value="Unassembled WGS sequence"/>
</dbReference>
<dbReference type="AlphaFoldDB" id="A0A841H2V5"/>
<comment type="caution">
    <text evidence="10">The sequence shown here is derived from an EMBL/GenBank/DDBJ whole genome shotgun (WGS) entry which is preliminary data.</text>
</comment>
<evidence type="ECO:0000256" key="8">
    <source>
        <dbReference type="ARBA" id="ARBA00022833"/>
    </source>
</evidence>
<reference evidence="10 11" key="1">
    <citation type="submission" date="2020-08" db="EMBL/GenBank/DDBJ databases">
        <title>Genomic Encyclopedia of Type Strains, Phase IV (KMG-IV): sequencing the most valuable type-strain genomes for metagenomic binning, comparative biology and taxonomic classification.</title>
        <authorList>
            <person name="Goeker M."/>
        </authorList>
    </citation>
    <scope>NUCLEOTIDE SEQUENCE [LARGE SCALE GENOMIC DNA]</scope>
    <source>
        <strain evidence="10 11">DSM 29007</strain>
    </source>
</reference>
<dbReference type="EC" id="3.5.2.5" evidence="5"/>
<dbReference type="InterPro" id="IPR017593">
    <property type="entry name" value="Allantoinase"/>
</dbReference>
<keyword evidence="8" id="KW-0862">Zinc</keyword>
<sequence length="452" mass="47690">MNGPVLLIRSRRAVLPDAIRAAAVRVAGGRIASVEAWDAPADGAHVVDAGDDVLMPGLVDTHVHANEPGRTEWEGFATATRAAAAGGVTTVIEMPLNSIPATTSADGLRQKLRAAEARCAVDVGFWGGLVPGNADQIRPLWEAGVFGFKCFLSPSGVDEFGNVGEAELRAAMPVLAEIGAPLLVHAEWPAVLDAVERPVNADPRAYASYLASRPALAETEAIRVMIGLCREFGTRVHIVHLATEEGLPLLRAARAEGLPITAETCPHYLHFAAGEIADGATEFKCAPPIRGEHTRAALWDALASGALDLVASDHSPCPPHMKGRDAGDWFAAWGGIASLQLGLPVVWTGARARGLGPERVAEWMSAAPARLAGLAGRKGAIAAGWDADLVVWDPDATFTVDADALHHRHPVTPYAGGSFSGVVRSTYVRGQRVYHDGRFAPEPAGRTLLRDR</sequence>
<comment type="pathway">
    <text evidence="2">Nitrogen metabolism; (S)-allantoin degradation; allantoate from (S)-allantoin: step 1/1.</text>
</comment>
<dbReference type="SUPFAM" id="SSF51556">
    <property type="entry name" value="Metallo-dependent hydrolases"/>
    <property type="match status" value="1"/>
</dbReference>
<evidence type="ECO:0000259" key="9">
    <source>
        <dbReference type="Pfam" id="PF01979"/>
    </source>
</evidence>
<dbReference type="SUPFAM" id="SSF51338">
    <property type="entry name" value="Composite domain of metallo-dependent hydrolases"/>
    <property type="match status" value="1"/>
</dbReference>
<proteinExistence type="inferred from homology"/>
<keyword evidence="6" id="KW-0479">Metal-binding</keyword>
<dbReference type="GO" id="GO:0050897">
    <property type="term" value="F:cobalt ion binding"/>
    <property type="evidence" value="ECO:0007669"/>
    <property type="project" value="InterPro"/>
</dbReference>
<evidence type="ECO:0000256" key="1">
    <source>
        <dbReference type="ARBA" id="ARBA00001947"/>
    </source>
</evidence>
<dbReference type="Gene3D" id="3.20.20.140">
    <property type="entry name" value="Metal-dependent hydrolases"/>
    <property type="match status" value="1"/>
</dbReference>
<dbReference type="RefSeq" id="WP_170032032.1">
    <property type="nucleotide sequence ID" value="NZ_JABDTL010000001.1"/>
</dbReference>
<dbReference type="InterPro" id="IPR032466">
    <property type="entry name" value="Metal_Hydrolase"/>
</dbReference>
<evidence type="ECO:0000256" key="3">
    <source>
        <dbReference type="ARBA" id="ARBA00010368"/>
    </source>
</evidence>
<organism evidence="10 11">
    <name type="scientific">Longimicrobium terrae</name>
    <dbReference type="NCBI Taxonomy" id="1639882"/>
    <lineage>
        <taxon>Bacteria</taxon>
        <taxon>Pseudomonadati</taxon>
        <taxon>Gemmatimonadota</taxon>
        <taxon>Longimicrobiia</taxon>
        <taxon>Longimicrobiales</taxon>
        <taxon>Longimicrobiaceae</taxon>
        <taxon>Longimicrobium</taxon>
    </lineage>
</organism>
<evidence type="ECO:0000256" key="5">
    <source>
        <dbReference type="ARBA" id="ARBA00012863"/>
    </source>
</evidence>
<dbReference type="Pfam" id="PF01979">
    <property type="entry name" value="Amidohydro_1"/>
    <property type="match status" value="1"/>
</dbReference>
<accession>A0A841H2V5</accession>
<comment type="similarity">
    <text evidence="3">Belongs to the metallo-dependent hydrolases superfamily. Allantoinase family.</text>
</comment>
<dbReference type="PANTHER" id="PTHR43668">
    <property type="entry name" value="ALLANTOINASE"/>
    <property type="match status" value="1"/>
</dbReference>
<comment type="subunit">
    <text evidence="4">Homotetramer.</text>
</comment>
<keyword evidence="7 10" id="KW-0378">Hydrolase</keyword>
<dbReference type="EMBL" id="JACHIA010000013">
    <property type="protein sequence ID" value="MBB6072256.1"/>
    <property type="molecule type" value="Genomic_DNA"/>
</dbReference>
<dbReference type="FunFam" id="3.20.20.140:FF:000032">
    <property type="entry name" value="Allantoinase Dal1"/>
    <property type="match status" value="1"/>
</dbReference>
<dbReference type="GO" id="GO:0004038">
    <property type="term" value="F:allantoinase activity"/>
    <property type="evidence" value="ECO:0007669"/>
    <property type="project" value="UniProtKB-EC"/>
</dbReference>
<dbReference type="GO" id="GO:0000256">
    <property type="term" value="P:allantoin catabolic process"/>
    <property type="evidence" value="ECO:0007669"/>
    <property type="project" value="InterPro"/>
</dbReference>
<dbReference type="InterPro" id="IPR050138">
    <property type="entry name" value="DHOase/Allantoinase_Hydrolase"/>
</dbReference>
<dbReference type="GO" id="GO:0006145">
    <property type="term" value="P:purine nucleobase catabolic process"/>
    <property type="evidence" value="ECO:0007669"/>
    <property type="project" value="TreeGrafter"/>
</dbReference>
<evidence type="ECO:0000256" key="4">
    <source>
        <dbReference type="ARBA" id="ARBA00011881"/>
    </source>
</evidence>
<dbReference type="PANTHER" id="PTHR43668:SF2">
    <property type="entry name" value="ALLANTOINASE"/>
    <property type="match status" value="1"/>
</dbReference>
<feature type="domain" description="Amidohydrolase-related" evidence="9">
    <location>
        <begin position="53"/>
        <end position="433"/>
    </location>
</feature>
<dbReference type="NCBIfam" id="TIGR03178">
    <property type="entry name" value="allantoinase"/>
    <property type="match status" value="1"/>
</dbReference>
<protein>
    <recommendedName>
        <fullName evidence="5">allantoinase</fullName>
        <ecNumber evidence="5">3.5.2.5</ecNumber>
    </recommendedName>
</protein>
<comment type="cofactor">
    <cofactor evidence="1">
        <name>Zn(2+)</name>
        <dbReference type="ChEBI" id="CHEBI:29105"/>
    </cofactor>
</comment>
<evidence type="ECO:0000256" key="7">
    <source>
        <dbReference type="ARBA" id="ARBA00022801"/>
    </source>
</evidence>
<dbReference type="InterPro" id="IPR006680">
    <property type="entry name" value="Amidohydro-rel"/>
</dbReference>
<evidence type="ECO:0000313" key="11">
    <source>
        <dbReference type="Proteomes" id="UP000582837"/>
    </source>
</evidence>
<gene>
    <name evidence="10" type="ORF">HNQ61_003918</name>
</gene>
<dbReference type="InterPro" id="IPR011059">
    <property type="entry name" value="Metal-dep_hydrolase_composite"/>
</dbReference>
<evidence type="ECO:0000256" key="2">
    <source>
        <dbReference type="ARBA" id="ARBA00004968"/>
    </source>
</evidence>
<dbReference type="GO" id="GO:0008270">
    <property type="term" value="F:zinc ion binding"/>
    <property type="evidence" value="ECO:0007669"/>
    <property type="project" value="InterPro"/>
</dbReference>
<name>A0A841H2V5_9BACT</name>
<evidence type="ECO:0000256" key="6">
    <source>
        <dbReference type="ARBA" id="ARBA00022723"/>
    </source>
</evidence>
<keyword evidence="11" id="KW-1185">Reference proteome</keyword>